<name>A0A6F8YTL8_9ACTN</name>
<reference evidence="1 2" key="2">
    <citation type="submission" date="2020-03" db="EMBL/GenBank/DDBJ databases">
        <authorList>
            <person name="Ichikawa N."/>
            <person name="Kimura A."/>
            <person name="Kitahashi Y."/>
            <person name="Uohara A."/>
        </authorList>
    </citation>
    <scope>NUCLEOTIDE SEQUENCE [LARGE SCALE GENOMIC DNA]</scope>
    <source>
        <strain evidence="1 2">NBRC 105367</strain>
    </source>
</reference>
<gene>
    <name evidence="1" type="ORF">Psuf_067090</name>
</gene>
<keyword evidence="2" id="KW-1185">Reference proteome</keyword>
<proteinExistence type="predicted"/>
<dbReference type="AlphaFoldDB" id="A0A6F8YTL8"/>
<accession>A0A6F8YTL8</accession>
<evidence type="ECO:0000313" key="1">
    <source>
        <dbReference type="EMBL" id="BCB89396.1"/>
    </source>
</evidence>
<dbReference type="KEGG" id="psuu:Psuf_067090"/>
<protein>
    <submittedName>
        <fullName evidence="1">Uncharacterized protein</fullName>
    </submittedName>
</protein>
<sequence length="156" mass="16112">MDTVRCGYRASIPGTHRAPDLVEGRVADGVGGLVAGAQRREGVAGVVHQIGAAPAVLGEERVDRLGRDLLEAASDSGVVPAQRAALETFWGQGSSLSTVISVLPLVCRPDAEAGGGFGGSWYGSAPWGQFHTTICFREPRVRGQAPNSPGLFSSSA</sequence>
<dbReference type="EMBL" id="AP022871">
    <property type="protein sequence ID" value="BCB89396.1"/>
    <property type="molecule type" value="Genomic_DNA"/>
</dbReference>
<evidence type="ECO:0000313" key="2">
    <source>
        <dbReference type="Proteomes" id="UP000503011"/>
    </source>
</evidence>
<organism evidence="1 2">
    <name type="scientific">Phytohabitans suffuscus</name>
    <dbReference type="NCBI Taxonomy" id="624315"/>
    <lineage>
        <taxon>Bacteria</taxon>
        <taxon>Bacillati</taxon>
        <taxon>Actinomycetota</taxon>
        <taxon>Actinomycetes</taxon>
        <taxon>Micromonosporales</taxon>
        <taxon>Micromonosporaceae</taxon>
    </lineage>
</organism>
<reference evidence="1 2" key="1">
    <citation type="submission" date="2020-03" db="EMBL/GenBank/DDBJ databases">
        <title>Whole genome shotgun sequence of Phytohabitans suffuscus NBRC 105367.</title>
        <authorList>
            <person name="Komaki H."/>
            <person name="Tamura T."/>
        </authorList>
    </citation>
    <scope>NUCLEOTIDE SEQUENCE [LARGE SCALE GENOMIC DNA]</scope>
    <source>
        <strain evidence="1 2">NBRC 105367</strain>
    </source>
</reference>
<dbReference type="Proteomes" id="UP000503011">
    <property type="component" value="Chromosome"/>
</dbReference>